<sequence>EAEDVSGFQIPRSGMTCGKRLGLARSPRVMVRLGVCKLVPRTYKRSFNMVLSYLEATDLTPRPVAKVSKPRSHTYMPFARIKGSSLLESVSIVTVGTCRRHRY</sequence>
<evidence type="ECO:0000313" key="2">
    <source>
        <dbReference type="Proteomes" id="UP000823775"/>
    </source>
</evidence>
<dbReference type="Proteomes" id="UP000823775">
    <property type="component" value="Unassembled WGS sequence"/>
</dbReference>
<evidence type="ECO:0000313" key="1">
    <source>
        <dbReference type="EMBL" id="MCD7457113.1"/>
    </source>
</evidence>
<name>A0ABS8SE31_DATST</name>
<comment type="caution">
    <text evidence="1">The sequence shown here is derived from an EMBL/GenBank/DDBJ whole genome shotgun (WGS) entry which is preliminary data.</text>
</comment>
<organism evidence="1 2">
    <name type="scientific">Datura stramonium</name>
    <name type="common">Jimsonweed</name>
    <name type="synonym">Common thornapple</name>
    <dbReference type="NCBI Taxonomy" id="4076"/>
    <lineage>
        <taxon>Eukaryota</taxon>
        <taxon>Viridiplantae</taxon>
        <taxon>Streptophyta</taxon>
        <taxon>Embryophyta</taxon>
        <taxon>Tracheophyta</taxon>
        <taxon>Spermatophyta</taxon>
        <taxon>Magnoliopsida</taxon>
        <taxon>eudicotyledons</taxon>
        <taxon>Gunneridae</taxon>
        <taxon>Pentapetalae</taxon>
        <taxon>asterids</taxon>
        <taxon>lamiids</taxon>
        <taxon>Solanales</taxon>
        <taxon>Solanaceae</taxon>
        <taxon>Solanoideae</taxon>
        <taxon>Datureae</taxon>
        <taxon>Datura</taxon>
    </lineage>
</organism>
<proteinExistence type="predicted"/>
<protein>
    <submittedName>
        <fullName evidence="1">Uncharacterized protein</fullName>
    </submittedName>
</protein>
<accession>A0ABS8SE31</accession>
<keyword evidence="2" id="KW-1185">Reference proteome</keyword>
<dbReference type="EMBL" id="JACEIK010000441">
    <property type="protein sequence ID" value="MCD7457113.1"/>
    <property type="molecule type" value="Genomic_DNA"/>
</dbReference>
<feature type="non-terminal residue" evidence="1">
    <location>
        <position position="1"/>
    </location>
</feature>
<reference evidence="1 2" key="1">
    <citation type="journal article" date="2021" name="BMC Genomics">
        <title>Datura genome reveals duplications of psychoactive alkaloid biosynthetic genes and high mutation rate following tissue culture.</title>
        <authorList>
            <person name="Rajewski A."/>
            <person name="Carter-House D."/>
            <person name="Stajich J."/>
            <person name="Litt A."/>
        </authorList>
    </citation>
    <scope>NUCLEOTIDE SEQUENCE [LARGE SCALE GENOMIC DNA]</scope>
    <source>
        <strain evidence="1">AR-01</strain>
    </source>
</reference>
<gene>
    <name evidence="1" type="ORF">HAX54_034246</name>
</gene>